<feature type="compositionally biased region" description="Pro residues" evidence="1">
    <location>
        <begin position="25"/>
        <end position="34"/>
    </location>
</feature>
<name>A0A699TYT0_TANCI</name>
<reference evidence="2" key="1">
    <citation type="journal article" date="2019" name="Sci. Rep.">
        <title>Draft genome of Tanacetum cinerariifolium, the natural source of mosquito coil.</title>
        <authorList>
            <person name="Yamashiro T."/>
            <person name="Shiraishi A."/>
            <person name="Satake H."/>
            <person name="Nakayama K."/>
        </authorList>
    </citation>
    <scope>NUCLEOTIDE SEQUENCE</scope>
</reference>
<proteinExistence type="predicted"/>
<evidence type="ECO:0000256" key="1">
    <source>
        <dbReference type="SAM" id="MobiDB-lite"/>
    </source>
</evidence>
<feature type="compositionally biased region" description="Polar residues" evidence="1">
    <location>
        <begin position="39"/>
        <end position="51"/>
    </location>
</feature>
<comment type="caution">
    <text evidence="2">The sequence shown here is derived from an EMBL/GenBank/DDBJ whole genome shotgun (WGS) entry which is preliminary data.</text>
</comment>
<feature type="region of interest" description="Disordered" evidence="1">
    <location>
        <begin position="1"/>
        <end position="51"/>
    </location>
</feature>
<feature type="non-terminal residue" evidence="2">
    <location>
        <position position="1"/>
    </location>
</feature>
<sequence length="86" mass="9144">VPAQDDVAQENITKEIADDVAQPTSPLPPSPVIPSLPSHQSPRTSPSQATEGTSILVQQVFDKFSALVLRVKGLESANTAQQLEIL</sequence>
<organism evidence="2">
    <name type="scientific">Tanacetum cinerariifolium</name>
    <name type="common">Dalmatian daisy</name>
    <name type="synonym">Chrysanthemum cinerariifolium</name>
    <dbReference type="NCBI Taxonomy" id="118510"/>
    <lineage>
        <taxon>Eukaryota</taxon>
        <taxon>Viridiplantae</taxon>
        <taxon>Streptophyta</taxon>
        <taxon>Embryophyta</taxon>
        <taxon>Tracheophyta</taxon>
        <taxon>Spermatophyta</taxon>
        <taxon>Magnoliopsida</taxon>
        <taxon>eudicotyledons</taxon>
        <taxon>Gunneridae</taxon>
        <taxon>Pentapetalae</taxon>
        <taxon>asterids</taxon>
        <taxon>campanulids</taxon>
        <taxon>Asterales</taxon>
        <taxon>Asteraceae</taxon>
        <taxon>Asteroideae</taxon>
        <taxon>Anthemideae</taxon>
        <taxon>Anthemidinae</taxon>
        <taxon>Tanacetum</taxon>
    </lineage>
</organism>
<dbReference type="EMBL" id="BKCJ011278131">
    <property type="protein sequence ID" value="GFD14246.1"/>
    <property type="molecule type" value="Genomic_DNA"/>
</dbReference>
<accession>A0A699TYT0</accession>
<protein>
    <submittedName>
        <fullName evidence="2">Uncharacterized protein</fullName>
    </submittedName>
</protein>
<gene>
    <name evidence="2" type="ORF">Tci_886215</name>
</gene>
<dbReference type="AlphaFoldDB" id="A0A699TYT0"/>
<evidence type="ECO:0000313" key="2">
    <source>
        <dbReference type="EMBL" id="GFD14246.1"/>
    </source>
</evidence>
<feature type="non-terminal residue" evidence="2">
    <location>
        <position position="86"/>
    </location>
</feature>